<reference evidence="4 5" key="1">
    <citation type="journal article" date="2024" name="Nat. Commun.">
        <title>Phylogenomics reveals the evolutionary origins of lichenization in chlorophyte algae.</title>
        <authorList>
            <person name="Puginier C."/>
            <person name="Libourel C."/>
            <person name="Otte J."/>
            <person name="Skaloud P."/>
            <person name="Haon M."/>
            <person name="Grisel S."/>
            <person name="Petersen M."/>
            <person name="Berrin J.G."/>
            <person name="Delaux P.M."/>
            <person name="Dal Grande F."/>
            <person name="Keller J."/>
        </authorList>
    </citation>
    <scope>NUCLEOTIDE SEQUENCE [LARGE SCALE GENOMIC DNA]</scope>
    <source>
        <strain evidence="4 5">SAG 2036</strain>
    </source>
</reference>
<evidence type="ECO:0000256" key="3">
    <source>
        <dbReference type="SAM" id="Phobius"/>
    </source>
</evidence>
<keyword evidence="3" id="KW-0472">Membrane</keyword>
<keyword evidence="1" id="KW-0175">Coiled coil</keyword>
<comment type="caution">
    <text evidence="4">The sequence shown here is derived from an EMBL/GenBank/DDBJ whole genome shotgun (WGS) entry which is preliminary data.</text>
</comment>
<feature type="region of interest" description="Disordered" evidence="2">
    <location>
        <begin position="316"/>
        <end position="337"/>
    </location>
</feature>
<feature type="coiled-coil region" evidence="1">
    <location>
        <begin position="133"/>
        <end position="160"/>
    </location>
</feature>
<feature type="transmembrane region" description="Helical" evidence="3">
    <location>
        <begin position="105"/>
        <end position="129"/>
    </location>
</feature>
<gene>
    <name evidence="4" type="ORF">WJX73_008547</name>
</gene>
<protein>
    <submittedName>
        <fullName evidence="4">Uncharacterized protein</fullName>
    </submittedName>
</protein>
<feature type="compositionally biased region" description="Acidic residues" evidence="2">
    <location>
        <begin position="363"/>
        <end position="374"/>
    </location>
</feature>
<dbReference type="AlphaFoldDB" id="A0AAW1P0K2"/>
<feature type="region of interest" description="Disordered" evidence="2">
    <location>
        <begin position="363"/>
        <end position="429"/>
    </location>
</feature>
<evidence type="ECO:0000313" key="4">
    <source>
        <dbReference type="EMBL" id="KAK9800901.1"/>
    </source>
</evidence>
<feature type="region of interest" description="Disordered" evidence="2">
    <location>
        <begin position="189"/>
        <end position="228"/>
    </location>
</feature>
<accession>A0AAW1P0K2</accession>
<evidence type="ECO:0000256" key="1">
    <source>
        <dbReference type="SAM" id="Coils"/>
    </source>
</evidence>
<evidence type="ECO:0000313" key="5">
    <source>
        <dbReference type="Proteomes" id="UP001465755"/>
    </source>
</evidence>
<feature type="compositionally biased region" description="Basic and acidic residues" evidence="2">
    <location>
        <begin position="415"/>
        <end position="426"/>
    </location>
</feature>
<keyword evidence="3" id="KW-0812">Transmembrane</keyword>
<keyword evidence="3" id="KW-1133">Transmembrane helix</keyword>
<keyword evidence="5" id="KW-1185">Reference proteome</keyword>
<dbReference type="EMBL" id="JALJOQ010000078">
    <property type="protein sequence ID" value="KAK9800901.1"/>
    <property type="molecule type" value="Genomic_DNA"/>
</dbReference>
<dbReference type="Proteomes" id="UP001465755">
    <property type="component" value="Unassembled WGS sequence"/>
</dbReference>
<sequence length="496" mass="53503">MQHSTRAHLCPGAIIPHGCQQDVRHLRAPRRRHWRVKVCSCEASLWQSSSRNTCCPEGWRVVCRRPAALTPLHGHDKRQRVLCRGLTVPLPSLQPVHTSFGTAGLWAAIVACATAAVVAAVVAACLICLRPVFKTLQQTVKAFEVTAKELEKAARGVERATLVFQLDVPHTLSSVERAGHEIGSLAQGFNLTGGGKDKEKEKKSKKKVDRSKGIPQEGDERMPELLGRHGMQRVVQDISTMTNALLPSMDLWRKRLSDLTNAFERASKQEPPDDNNPSALWNMVSANAGQDSSKDSQSLREQSQTWIDEWRKLTTGAADPAANGSEPSPDTQKGMKESVASLLAKSTRSDDEDAGQPVEVTVDEFDDESDDDEGGIPAQVSSAGDAVKKAGDQTAEAAEDALSSAKQAVTQDAEASPKDPEHRDLGLSEEDQLLLDRMLASQDVAHSVLEALARAQAATAAAVVASEDLEEALARARAGKLLEAPKEAEQEQLAAA</sequence>
<evidence type="ECO:0000256" key="2">
    <source>
        <dbReference type="SAM" id="MobiDB-lite"/>
    </source>
</evidence>
<proteinExistence type="predicted"/>
<feature type="compositionally biased region" description="Basic and acidic residues" evidence="2">
    <location>
        <begin position="218"/>
        <end position="227"/>
    </location>
</feature>
<name>A0AAW1P0K2_9CHLO</name>
<organism evidence="4 5">
    <name type="scientific">Symbiochloris irregularis</name>
    <dbReference type="NCBI Taxonomy" id="706552"/>
    <lineage>
        <taxon>Eukaryota</taxon>
        <taxon>Viridiplantae</taxon>
        <taxon>Chlorophyta</taxon>
        <taxon>core chlorophytes</taxon>
        <taxon>Trebouxiophyceae</taxon>
        <taxon>Trebouxiales</taxon>
        <taxon>Trebouxiaceae</taxon>
        <taxon>Symbiochloris</taxon>
    </lineage>
</organism>